<reference evidence="1 2" key="1">
    <citation type="submission" date="2020-06" db="EMBL/GenBank/DDBJ databases">
        <title>Global-level population genomics: horizontal gene transfer, symbiosis and evolution in Rhizobia.</title>
        <authorList>
            <person name="Gai Y."/>
        </authorList>
    </citation>
    <scope>NUCLEOTIDE SEQUENCE [LARGE SCALE GENOMIC DNA]</scope>
    <source>
        <strain evidence="1 2">PLR6_1b</strain>
    </source>
</reference>
<evidence type="ECO:0000313" key="1">
    <source>
        <dbReference type="EMBL" id="MBY3588515.1"/>
    </source>
</evidence>
<organism evidence="1 2">
    <name type="scientific">Rhizobium bangladeshense</name>
    <dbReference type="NCBI Taxonomy" id="1138189"/>
    <lineage>
        <taxon>Bacteria</taxon>
        <taxon>Pseudomonadati</taxon>
        <taxon>Pseudomonadota</taxon>
        <taxon>Alphaproteobacteria</taxon>
        <taxon>Hyphomicrobiales</taxon>
        <taxon>Rhizobiaceae</taxon>
        <taxon>Rhizobium/Agrobacterium group</taxon>
        <taxon>Rhizobium</taxon>
    </lineage>
</organism>
<evidence type="ECO:0000313" key="2">
    <source>
        <dbReference type="Proteomes" id="UP000720124"/>
    </source>
</evidence>
<accession>A0ABS7LBH0</accession>
<protein>
    <submittedName>
        <fullName evidence="1">Uncharacterized protein</fullName>
    </submittedName>
</protein>
<keyword evidence="2" id="KW-1185">Reference proteome</keyword>
<dbReference type="RefSeq" id="WP_207607378.1">
    <property type="nucleotide sequence ID" value="NZ_CP071618.1"/>
</dbReference>
<dbReference type="Proteomes" id="UP000720124">
    <property type="component" value="Unassembled WGS sequence"/>
</dbReference>
<gene>
    <name evidence="1" type="ORF">HJA87_01215</name>
</gene>
<comment type="caution">
    <text evidence="1">The sequence shown here is derived from an EMBL/GenBank/DDBJ whole genome shotgun (WGS) entry which is preliminary data.</text>
</comment>
<proteinExistence type="predicted"/>
<sequence length="215" mass="24249">MDIDLDRPEAIRSRVKRIISGDFDYSHFATIIMWLRERVAKNSTMRELGDFLAHPCRERGPTSAAVNDLLRYFWDNLEGLDPKKIEAERAVKVEEMYFEFRQALLDAGLLLAEEDDALAIAYEAFVLFTLSSLHESALITEGWDVVLRVAIANDGNLAIFGHTFLNKNGRAFRTNFLIFSTTLAAADWLNAPVAAGFVRQPLMYTAAPKLISFEG</sequence>
<name>A0ABS7LBH0_9HYPH</name>
<dbReference type="EMBL" id="JABTXI010000001">
    <property type="protein sequence ID" value="MBY3588515.1"/>
    <property type="molecule type" value="Genomic_DNA"/>
</dbReference>